<name>A0A1I0ZVN4_9PSEU</name>
<evidence type="ECO:0000256" key="1">
    <source>
        <dbReference type="ARBA" id="ARBA00022801"/>
    </source>
</evidence>
<evidence type="ECO:0000313" key="3">
    <source>
        <dbReference type="EMBL" id="SFB28348.1"/>
    </source>
</evidence>
<dbReference type="Gene3D" id="2.40.260.10">
    <property type="entry name" value="Sortase"/>
    <property type="match status" value="1"/>
</dbReference>
<dbReference type="STRING" id="490629.SAMN05216266_107232"/>
<keyword evidence="2" id="KW-1133">Transmembrane helix</keyword>
<keyword evidence="2" id="KW-0472">Membrane</keyword>
<dbReference type="Proteomes" id="UP000243799">
    <property type="component" value="Unassembled WGS sequence"/>
</dbReference>
<dbReference type="EMBL" id="FOKG01000007">
    <property type="protein sequence ID" value="SFB28348.1"/>
    <property type="molecule type" value="Genomic_DNA"/>
</dbReference>
<dbReference type="RefSeq" id="WP_091673606.1">
    <property type="nucleotide sequence ID" value="NZ_FOKG01000007.1"/>
</dbReference>
<dbReference type="InterPro" id="IPR005754">
    <property type="entry name" value="Sortase"/>
</dbReference>
<dbReference type="OrthoDB" id="525039at2"/>
<dbReference type="GO" id="GO:0016787">
    <property type="term" value="F:hydrolase activity"/>
    <property type="evidence" value="ECO:0007669"/>
    <property type="project" value="UniProtKB-KW"/>
</dbReference>
<dbReference type="Pfam" id="PF04203">
    <property type="entry name" value="Sortase"/>
    <property type="match status" value="1"/>
</dbReference>
<sequence length="230" mass="24547">MDDSVSPSTPDESGRTRRPRRRAWLAAALGLLAVAVTLAGVVVLGAPEPPPPAPVRAVPTTGAELAAETTAEATVERPVATVQRPGTVRLPEGGTARLVRRELTDDGTLPIPDSLEEATWWGAGLGAERGAALLSGHVNWNRVKGPFDELWRNRPGQEVRVVDTEGGAWTYRITEVVTVDKHDLPSVAERLFGQDGPHRLVLVTCGGDYVGGTDGYSDNRIATAELVRRP</sequence>
<dbReference type="InterPro" id="IPR023365">
    <property type="entry name" value="Sortase_dom-sf"/>
</dbReference>
<evidence type="ECO:0000256" key="2">
    <source>
        <dbReference type="SAM" id="Phobius"/>
    </source>
</evidence>
<dbReference type="InterPro" id="IPR042001">
    <property type="entry name" value="Sortase_F"/>
</dbReference>
<keyword evidence="2" id="KW-0812">Transmembrane</keyword>
<keyword evidence="4" id="KW-1185">Reference proteome</keyword>
<dbReference type="AlphaFoldDB" id="A0A1I0ZVN4"/>
<accession>A0A1I0ZVN4</accession>
<protein>
    <submittedName>
        <fullName evidence="3">Sortase family protein</fullName>
    </submittedName>
</protein>
<reference evidence="4" key="1">
    <citation type="submission" date="2016-10" db="EMBL/GenBank/DDBJ databases">
        <authorList>
            <person name="Varghese N."/>
            <person name="Submissions S."/>
        </authorList>
    </citation>
    <scope>NUCLEOTIDE SEQUENCE [LARGE SCALE GENOMIC DNA]</scope>
    <source>
        <strain evidence="4">CGMCC 4.3568</strain>
    </source>
</reference>
<dbReference type="CDD" id="cd05829">
    <property type="entry name" value="Sortase_F"/>
    <property type="match status" value="1"/>
</dbReference>
<organism evidence="3 4">
    <name type="scientific">Amycolatopsis marina</name>
    <dbReference type="NCBI Taxonomy" id="490629"/>
    <lineage>
        <taxon>Bacteria</taxon>
        <taxon>Bacillati</taxon>
        <taxon>Actinomycetota</taxon>
        <taxon>Actinomycetes</taxon>
        <taxon>Pseudonocardiales</taxon>
        <taxon>Pseudonocardiaceae</taxon>
        <taxon>Amycolatopsis</taxon>
    </lineage>
</organism>
<evidence type="ECO:0000313" key="4">
    <source>
        <dbReference type="Proteomes" id="UP000243799"/>
    </source>
</evidence>
<keyword evidence="1" id="KW-0378">Hydrolase</keyword>
<feature type="transmembrane region" description="Helical" evidence="2">
    <location>
        <begin position="23"/>
        <end position="46"/>
    </location>
</feature>
<dbReference type="SUPFAM" id="SSF63817">
    <property type="entry name" value="Sortase"/>
    <property type="match status" value="1"/>
</dbReference>
<proteinExistence type="predicted"/>
<gene>
    <name evidence="3" type="ORF">SAMN05216266_107232</name>
</gene>